<name>A0A938X4M1_9CLOT</name>
<evidence type="ECO:0000256" key="7">
    <source>
        <dbReference type="HAMAP-Rule" id="MF_01416"/>
    </source>
</evidence>
<evidence type="ECO:0000256" key="2">
    <source>
        <dbReference type="ARBA" id="ARBA00022448"/>
    </source>
</evidence>
<keyword evidence="7" id="KW-1003">Cell membrane</keyword>
<organism evidence="8 9">
    <name type="scientific">Mordavella massiliensis</name>
    <dbReference type="NCBI Taxonomy" id="1871024"/>
    <lineage>
        <taxon>Bacteria</taxon>
        <taxon>Bacillati</taxon>
        <taxon>Bacillota</taxon>
        <taxon>Clostridia</taxon>
        <taxon>Eubacteriales</taxon>
        <taxon>Clostridiaceae</taxon>
        <taxon>Mordavella</taxon>
    </lineage>
</organism>
<dbReference type="GO" id="GO:0046933">
    <property type="term" value="F:proton-transporting ATP synthase activity, rotational mechanism"/>
    <property type="evidence" value="ECO:0007669"/>
    <property type="project" value="UniProtKB-UniRule"/>
</dbReference>
<dbReference type="InterPro" id="IPR000711">
    <property type="entry name" value="ATPase_OSCP/dsu"/>
</dbReference>
<accession>A0A938X4M1</accession>
<dbReference type="GO" id="GO:0005886">
    <property type="term" value="C:plasma membrane"/>
    <property type="evidence" value="ECO:0007669"/>
    <property type="project" value="UniProtKB-SubCell"/>
</dbReference>
<evidence type="ECO:0000256" key="4">
    <source>
        <dbReference type="ARBA" id="ARBA00023065"/>
    </source>
</evidence>
<keyword evidence="4 7" id="KW-0406">Ion transport</keyword>
<keyword evidence="9" id="KW-1185">Reference proteome</keyword>
<dbReference type="HAMAP" id="MF_01416">
    <property type="entry name" value="ATP_synth_delta_bact"/>
    <property type="match status" value="1"/>
</dbReference>
<comment type="function">
    <text evidence="7">F(1)F(0) ATP synthase produces ATP from ADP in the presence of a proton or sodium gradient. F-type ATPases consist of two structural domains, F(1) containing the extramembraneous catalytic core and F(0) containing the membrane proton channel, linked together by a central stalk and a peripheral stalk. During catalysis, ATP synthesis in the catalytic domain of F(1) is coupled via a rotary mechanism of the central stalk subunits to proton translocation.</text>
</comment>
<keyword evidence="6 7" id="KW-0066">ATP synthesis</keyword>
<evidence type="ECO:0000313" key="8">
    <source>
        <dbReference type="EMBL" id="MBM6827893.1"/>
    </source>
</evidence>
<evidence type="ECO:0000256" key="6">
    <source>
        <dbReference type="ARBA" id="ARBA00023310"/>
    </source>
</evidence>
<gene>
    <name evidence="7 8" type="primary">atpH</name>
    <name evidence="8" type="ORF">H6A13_12470</name>
</gene>
<keyword evidence="2 7" id="KW-0813">Transport</keyword>
<protein>
    <recommendedName>
        <fullName evidence="7">ATP synthase subunit delta</fullName>
    </recommendedName>
    <alternativeName>
        <fullName evidence="7">ATP synthase F(1) sector subunit delta</fullName>
    </alternativeName>
    <alternativeName>
        <fullName evidence="7">F-type ATPase subunit delta</fullName>
        <shortName evidence="7">F-ATPase subunit delta</shortName>
    </alternativeName>
</protein>
<dbReference type="AlphaFoldDB" id="A0A938X4M1"/>
<dbReference type="NCBIfam" id="TIGR01145">
    <property type="entry name" value="ATP_synt_delta"/>
    <property type="match status" value="1"/>
</dbReference>
<evidence type="ECO:0000256" key="5">
    <source>
        <dbReference type="ARBA" id="ARBA00023136"/>
    </source>
</evidence>
<dbReference type="GO" id="GO:0045259">
    <property type="term" value="C:proton-transporting ATP synthase complex"/>
    <property type="evidence" value="ECO:0007669"/>
    <property type="project" value="UniProtKB-KW"/>
</dbReference>
<reference evidence="8" key="2">
    <citation type="journal article" date="2021" name="Sci. Rep.">
        <title>The distribution of antibiotic resistance genes in chicken gut microbiota commensals.</title>
        <authorList>
            <person name="Juricova H."/>
            <person name="Matiasovicova J."/>
            <person name="Kubasova T."/>
            <person name="Cejkova D."/>
            <person name="Rychlik I."/>
        </authorList>
    </citation>
    <scope>NUCLEOTIDE SEQUENCE</scope>
    <source>
        <strain evidence="8">An420c</strain>
    </source>
</reference>
<dbReference type="RefSeq" id="WP_204909865.1">
    <property type="nucleotide sequence ID" value="NZ_JACJLV010000075.1"/>
</dbReference>
<dbReference type="InterPro" id="IPR026015">
    <property type="entry name" value="ATP_synth_OSCP/delta_N_sf"/>
</dbReference>
<reference evidence="8" key="1">
    <citation type="submission" date="2020-08" db="EMBL/GenBank/DDBJ databases">
        <authorList>
            <person name="Cejkova D."/>
            <person name="Kubasova T."/>
            <person name="Jahodarova E."/>
            <person name="Rychlik I."/>
        </authorList>
    </citation>
    <scope>NUCLEOTIDE SEQUENCE</scope>
    <source>
        <strain evidence="8">An420c</strain>
    </source>
</reference>
<comment type="function">
    <text evidence="7">This protein is part of the stalk that links CF(0) to CF(1). It either transmits conformational changes from CF(0) to CF(1) or is implicated in proton conduction.</text>
</comment>
<dbReference type="Proteomes" id="UP000713880">
    <property type="component" value="Unassembled WGS sequence"/>
</dbReference>
<keyword evidence="7" id="KW-0139">CF(1)</keyword>
<comment type="subcellular location">
    <subcellularLocation>
        <location evidence="7">Cell membrane</location>
        <topology evidence="7">Peripheral membrane protein</topology>
    </subcellularLocation>
    <subcellularLocation>
        <location evidence="1">Membrane</location>
    </subcellularLocation>
</comment>
<evidence type="ECO:0000256" key="3">
    <source>
        <dbReference type="ARBA" id="ARBA00022781"/>
    </source>
</evidence>
<keyword evidence="5 7" id="KW-0472">Membrane</keyword>
<proteinExistence type="inferred from homology"/>
<dbReference type="PANTHER" id="PTHR11910">
    <property type="entry name" value="ATP SYNTHASE DELTA CHAIN"/>
    <property type="match status" value="1"/>
</dbReference>
<dbReference type="SUPFAM" id="SSF47928">
    <property type="entry name" value="N-terminal domain of the delta subunit of the F1F0-ATP synthase"/>
    <property type="match status" value="1"/>
</dbReference>
<dbReference type="PRINTS" id="PR00125">
    <property type="entry name" value="ATPASEDELTA"/>
</dbReference>
<evidence type="ECO:0000313" key="9">
    <source>
        <dbReference type="Proteomes" id="UP000713880"/>
    </source>
</evidence>
<sequence>MAEQKSNKKYCSLAALRYGQVLYELEIPEEDIEETKAIWESSADLREILENPVVSGEQKHGIIDRIFPEKIRSFLKVLTDHEKAGILEEVFQAYEERKQAAAGIITATLRYTALPTEEQKKEMEAFLCRTLHASGVNWELTKDMSLMGGFILSAGGKEYDYSVQGRLNRLEQKLTWR</sequence>
<dbReference type="Gene3D" id="1.10.520.20">
    <property type="entry name" value="N-terminal domain of the delta subunit of the F1F0-ATP synthase"/>
    <property type="match status" value="1"/>
</dbReference>
<dbReference type="Pfam" id="PF00213">
    <property type="entry name" value="OSCP"/>
    <property type="match status" value="1"/>
</dbReference>
<evidence type="ECO:0000256" key="1">
    <source>
        <dbReference type="ARBA" id="ARBA00004370"/>
    </source>
</evidence>
<comment type="caution">
    <text evidence="8">The sequence shown here is derived from an EMBL/GenBank/DDBJ whole genome shotgun (WGS) entry which is preliminary data.</text>
</comment>
<comment type="similarity">
    <text evidence="7">Belongs to the ATPase delta chain family.</text>
</comment>
<dbReference type="EMBL" id="JACJLV010000075">
    <property type="protein sequence ID" value="MBM6827893.1"/>
    <property type="molecule type" value="Genomic_DNA"/>
</dbReference>
<keyword evidence="3 7" id="KW-0375">Hydrogen ion transport</keyword>